<feature type="active site" description="Charge relay system" evidence="7">
    <location>
        <position position="451"/>
    </location>
</feature>
<keyword evidence="2 7" id="KW-0645">Protease</keyword>
<feature type="domain" description="Subtilisin-like protease fibronectin type-III" evidence="10">
    <location>
        <begin position="557"/>
        <end position="652"/>
    </location>
</feature>
<feature type="domain" description="Peptidase S8/S53" evidence="8">
    <location>
        <begin position="750"/>
        <end position="1191"/>
    </location>
</feature>
<evidence type="ECO:0000259" key="10">
    <source>
        <dbReference type="Pfam" id="PF17766"/>
    </source>
</evidence>
<accession>A0A5C7IYI9</accession>
<evidence type="ECO:0000256" key="7">
    <source>
        <dbReference type="PROSITE-ProRule" id="PRU01240"/>
    </source>
</evidence>
<dbReference type="InterPro" id="IPR000209">
    <property type="entry name" value="Peptidase_S8/S53_dom"/>
</dbReference>
<dbReference type="InterPro" id="IPR034197">
    <property type="entry name" value="Peptidases_S8_3"/>
</dbReference>
<feature type="active site" description="Charge relay system" evidence="7">
    <location>
        <position position="1448"/>
    </location>
</feature>
<dbReference type="PRINTS" id="PR00723">
    <property type="entry name" value="SUBTILISIN"/>
</dbReference>
<evidence type="ECO:0000256" key="2">
    <source>
        <dbReference type="ARBA" id="ARBA00022670"/>
    </source>
</evidence>
<feature type="active site" description="Charge relay system" evidence="6 7">
    <location>
        <position position="1142"/>
    </location>
</feature>
<dbReference type="SUPFAM" id="SSF52743">
    <property type="entry name" value="Subtilisin-like"/>
    <property type="match status" value="3"/>
</dbReference>
<evidence type="ECO:0000259" key="8">
    <source>
        <dbReference type="Pfam" id="PF00082"/>
    </source>
</evidence>
<feature type="domain" description="Inhibitor I9" evidence="9">
    <location>
        <begin position="8"/>
        <end position="87"/>
    </location>
</feature>
<dbReference type="Proteomes" id="UP000323000">
    <property type="component" value="Chromosome 1"/>
</dbReference>
<feature type="active site" description="Charge relay system" evidence="7">
    <location>
        <position position="117"/>
    </location>
</feature>
<reference evidence="12" key="1">
    <citation type="journal article" date="2019" name="Gigascience">
        <title>De novo genome assembly of the endangered Acer yangbiense, a plant species with extremely small populations endemic to Yunnan Province, China.</title>
        <authorList>
            <person name="Yang J."/>
            <person name="Wariss H.M."/>
            <person name="Tao L."/>
            <person name="Zhang R."/>
            <person name="Yun Q."/>
            <person name="Hollingsworth P."/>
            <person name="Dao Z."/>
            <person name="Luo G."/>
            <person name="Guo H."/>
            <person name="Ma Y."/>
            <person name="Sun W."/>
        </authorList>
    </citation>
    <scope>NUCLEOTIDE SEQUENCE [LARGE SCALE GENOMIC DNA]</scope>
    <source>
        <strain evidence="12">cv. Malutang</strain>
    </source>
</reference>
<evidence type="ECO:0000313" key="12">
    <source>
        <dbReference type="Proteomes" id="UP000323000"/>
    </source>
</evidence>
<protein>
    <submittedName>
        <fullName evidence="11">Uncharacterized protein</fullName>
    </submittedName>
</protein>
<feature type="active site" description="Charge relay system" evidence="7">
    <location>
        <position position="1504"/>
    </location>
</feature>
<feature type="domain" description="Subtilisin-like protease fibronectin type-III" evidence="10">
    <location>
        <begin position="1250"/>
        <end position="1342"/>
    </location>
</feature>
<dbReference type="PROSITE" id="PS51892">
    <property type="entry name" value="SUBTILASE"/>
    <property type="match status" value="3"/>
</dbReference>
<evidence type="ECO:0000256" key="6">
    <source>
        <dbReference type="PIRSR" id="PIRSR615500-1"/>
    </source>
</evidence>
<keyword evidence="12" id="KW-1185">Reference proteome</keyword>
<feature type="domain" description="Subtilisin-like protease fibronectin type-III" evidence="10">
    <location>
        <begin position="1936"/>
        <end position="2032"/>
    </location>
</feature>
<evidence type="ECO:0000256" key="5">
    <source>
        <dbReference type="ARBA" id="ARBA00022825"/>
    </source>
</evidence>
<sequence>MLLMVMQVYIVYMGSLPEGEYSPSSHHLSILQEVVEDNTTSMNDILIRSYKRSFNGFAAKLNEREQRKIAGMEGVVSVFPSKSLQLQTTRSWDFMGFSETVKRNPTGESDVIIGVIDTGIWPELESFNDEGIGPIPKKWKGVCEGGANFTCNKKIIGARVYNKTESARDKIEGHGTHMASIAAGNVVKGVDFFGLARGNARGAVPSARIAVYKICFVLPFDCPEDGLLAALDDAIADGIDILTISLTYATSTDLSRDGIAIGAYHAMKKGILTTQAVGNSGPNVTSVRSVAPWILSVAASTIDRKFTNKIILGDNTTFVNDAIETFEAEAPLVYGNVSLPGCPESAGRECLLFCLDEKLVKGKIVVCDHPGGFVEAYRAGATGSISPSYSKFSELALPNAAYALKNHEGDQPDISAPGVGILAGYPPILPPSGLPGQDKRSVKYNLMTGTSVACAHAAGAAAYVKSFHPDWSPSSVKSALLTTAWPMNSTSNPDGEFGFGTGHIDPVKAISPGLVYEAFEDDYVKFLCSIGYTTTELRSITGDDSSCPGETKDTPMNLNYPSFAAHVIENKPFNITFSRAVTNVGLPNSTYKAKISTVDNAKIKIEVVPDVLSFKSLKEKKSFVVTVSGGGLLKNSMVSASLIWSDGTYNLHIVYMGSLQEGQYSPETTHLNMLQEVVGTSTLENILVRSYRKSFNGFAAKLTDIERQKLANMDGVVSIFPSSTLQLHTTRSWDFMGFNESVSRKHNIESNIIVGVFDTGIWPESESFSDEGFGPPPKKWKGACIGGQNFTCNNKIIGARYYLSDYPGTSTRDEEGHGSHTASTAAGNLVKDASFFGLAKGRARGGVPSARIAAYKVCYPEGCASADILSAFDDAIADGVDLITISFGHGNPSEFNKDPIAIGAFHAMAKGILTVNSAGNNGPEPSTTTSAAPWLFSVAASTTDRLIVDNIILGNGKKIAGSSINPFNLGVKKLPLVRGKEVSSGSCTEEDAESCSAMCLDSSKVKGKIVMCDDVIGFDEAHETGAAGSIMKNKRSDEIPPTVSLPASSVFSKEYNAVLSYKNSTKNPLAEILKSETIEDSAAPIVTRFSSRGPNVIVPEILKPDISAPGLNILAAYSAIAPAFDYSSDKGGVRYKMISGTSMACPHVTGTAAYVKTFHPEWSPSAIKSAIMTTAWPMDPKETTDGEFAYGSGHINPLKAVDPGLVYETLKSDYIKMLCSRGISDKVLRSISGDHNSTCPKGLDKESPKDLNYPSMSAKLKQTGTPFKITFNRTVTNVGFPNSVYKANVSQPQNVIIKVEPAVLSFKSLNEKKSFTVTVSGSSGKPFLSSSLEWSDGKHILHIVYMGSLPEVQYSLASQHLKMLQEVVGRSSLENVLVRSYTRSFNGFAAMLTDNERQKLSSMDGVVSVFPSRTLQLRTTRSWNFMGFNESISRKRKIETNIIVGVIDCGIWPESESFSDEGFGPPPKNKLIGARYYNAHSSEIGAQYYNSASSEISARDEEGHGSHTASTAAGNQVKDASFYGLAKGTARGGVPSARIAAYRVCYPDLGCGAADILAAFDDAIADGVDLITISIGGDPSEFSQDTIAIGAFHAMAKGILTVNGAGNDGPTLSSVSSVAPWLFSVAASTTDRLFVDNIILGNGKTVKGSSVNSFNLDGKKLPLVRGREVSSDSCSPVEAENCIEGCIDRSKVHGKILICEDVQSYFVAVDAGAAGSIVNNERSREVFLVVSIPTSVVNSKEYSEVLSYKNSTKNPQVEILKSEAIKDSTAPVVAWFSSRGPNSIVPDILKPDISAPGVNILAAYSPMGPVSEVTSDKRSVKYNIVSGTSMACPHVAGAAAYVKTFHPDWSPSAIKSAIMTTAWTMNPSKNGDTEFAFGSGHINPLEAINPGLVYETLKPDYIKMLCSLGLNDSVIRSISGDNSTCPKGLEKESPKDLNYPSMSTKLQQDTPFKVTFNRTVTNVGFPNSVYKAKVSQPQNANIKVEPAVLSFKSLYQKKSFTVTVTGSSVKPFLSSSLVWSDGKHNVRSPIVVHYSN</sequence>
<organism evidence="11 12">
    <name type="scientific">Acer yangbiense</name>
    <dbReference type="NCBI Taxonomy" id="1000413"/>
    <lineage>
        <taxon>Eukaryota</taxon>
        <taxon>Viridiplantae</taxon>
        <taxon>Streptophyta</taxon>
        <taxon>Embryophyta</taxon>
        <taxon>Tracheophyta</taxon>
        <taxon>Spermatophyta</taxon>
        <taxon>Magnoliopsida</taxon>
        <taxon>eudicotyledons</taxon>
        <taxon>Gunneridae</taxon>
        <taxon>Pentapetalae</taxon>
        <taxon>rosids</taxon>
        <taxon>malvids</taxon>
        <taxon>Sapindales</taxon>
        <taxon>Sapindaceae</taxon>
        <taxon>Hippocastanoideae</taxon>
        <taxon>Acereae</taxon>
        <taxon>Acer</taxon>
    </lineage>
</organism>
<dbReference type="InterPro" id="IPR023828">
    <property type="entry name" value="Peptidase_S8_Ser-AS"/>
</dbReference>
<dbReference type="PROSITE" id="PS00138">
    <property type="entry name" value="SUBTILASE_SER"/>
    <property type="match status" value="2"/>
</dbReference>
<keyword evidence="3" id="KW-0732">Signal</keyword>
<dbReference type="CDD" id="cd02120">
    <property type="entry name" value="PA_subtilisin_like"/>
    <property type="match status" value="3"/>
</dbReference>
<feature type="domain" description="Peptidase S8/S53" evidence="8">
    <location>
        <begin position="1440"/>
        <end position="1880"/>
    </location>
</feature>
<proteinExistence type="inferred from homology"/>
<dbReference type="GO" id="GO:0006508">
    <property type="term" value="P:proteolysis"/>
    <property type="evidence" value="ECO:0007669"/>
    <property type="project" value="UniProtKB-KW"/>
</dbReference>
<dbReference type="Pfam" id="PF05922">
    <property type="entry name" value="Inhibitor_I9"/>
    <property type="match status" value="1"/>
</dbReference>
<feature type="active site" description="Charge relay system" evidence="7">
    <location>
        <position position="174"/>
    </location>
</feature>
<feature type="active site" description="Charge relay system" evidence="6 7">
    <location>
        <position position="817"/>
    </location>
</feature>
<evidence type="ECO:0000256" key="1">
    <source>
        <dbReference type="ARBA" id="ARBA00011073"/>
    </source>
</evidence>
<dbReference type="FunFam" id="3.40.50.200:FF:000006">
    <property type="entry name" value="Subtilisin-like protease SBT1.5"/>
    <property type="match status" value="1"/>
</dbReference>
<dbReference type="InterPro" id="IPR045051">
    <property type="entry name" value="SBT"/>
</dbReference>
<dbReference type="Gene3D" id="2.60.40.2310">
    <property type="match status" value="3"/>
</dbReference>
<dbReference type="FunFam" id="2.60.40.2310:FF:000001">
    <property type="entry name" value="Subtilisin-like protease SBT1.5"/>
    <property type="match status" value="1"/>
</dbReference>
<dbReference type="CDD" id="cd04852">
    <property type="entry name" value="Peptidases_S8_3"/>
    <property type="match status" value="3"/>
</dbReference>
<dbReference type="InterPro" id="IPR037045">
    <property type="entry name" value="S8pro/Inhibitor_I9_sf"/>
</dbReference>
<dbReference type="InterPro" id="IPR010259">
    <property type="entry name" value="S8pro/Inhibitor_I9"/>
</dbReference>
<dbReference type="InterPro" id="IPR041469">
    <property type="entry name" value="Subtilisin-like_FN3"/>
</dbReference>
<comment type="caution">
    <text evidence="11">The sequence shown here is derived from an EMBL/GenBank/DDBJ whole genome shotgun (WGS) entry which is preliminary data.</text>
</comment>
<dbReference type="Gene3D" id="3.40.50.200">
    <property type="entry name" value="Peptidase S8/S53 domain"/>
    <property type="match status" value="3"/>
</dbReference>
<feature type="active site" description="Charge relay system" evidence="6 7">
    <location>
        <position position="758"/>
    </location>
</feature>
<gene>
    <name evidence="11" type="ORF">EZV62_002767</name>
</gene>
<dbReference type="PANTHER" id="PTHR10795">
    <property type="entry name" value="PROPROTEIN CONVERTASE SUBTILISIN/KEXIN"/>
    <property type="match status" value="1"/>
</dbReference>
<feature type="active site" description="Charge relay system" evidence="7">
    <location>
        <position position="1829"/>
    </location>
</feature>
<dbReference type="Gene3D" id="3.50.30.30">
    <property type="match status" value="2"/>
</dbReference>
<keyword evidence="5 7" id="KW-0720">Serine protease</keyword>
<dbReference type="Gene3D" id="3.30.70.80">
    <property type="entry name" value="Peptidase S8 propeptide/proteinase inhibitor I9"/>
    <property type="match status" value="1"/>
</dbReference>
<evidence type="ECO:0000256" key="3">
    <source>
        <dbReference type="ARBA" id="ARBA00022729"/>
    </source>
</evidence>
<dbReference type="OrthoDB" id="1735869at2759"/>
<dbReference type="InterPro" id="IPR036852">
    <property type="entry name" value="Peptidase_S8/S53_dom_sf"/>
</dbReference>
<keyword evidence="4 7" id="KW-0378">Hydrolase</keyword>
<dbReference type="InterPro" id="IPR015500">
    <property type="entry name" value="Peptidase_S8_subtilisin-rel"/>
</dbReference>
<dbReference type="EMBL" id="VAHF01000001">
    <property type="protein sequence ID" value="TXG74188.1"/>
    <property type="molecule type" value="Genomic_DNA"/>
</dbReference>
<feature type="domain" description="Peptidase S8/S53" evidence="8">
    <location>
        <begin position="109"/>
        <end position="500"/>
    </location>
</feature>
<dbReference type="GO" id="GO:0004252">
    <property type="term" value="F:serine-type endopeptidase activity"/>
    <property type="evidence" value="ECO:0007669"/>
    <property type="project" value="UniProtKB-UniRule"/>
</dbReference>
<name>A0A5C7IYI9_9ROSI</name>
<evidence type="ECO:0000313" key="11">
    <source>
        <dbReference type="EMBL" id="TXG74188.1"/>
    </source>
</evidence>
<dbReference type="Pfam" id="PF00082">
    <property type="entry name" value="Peptidase_S8"/>
    <property type="match status" value="3"/>
</dbReference>
<dbReference type="Pfam" id="PF17766">
    <property type="entry name" value="fn3_6"/>
    <property type="match status" value="3"/>
</dbReference>
<evidence type="ECO:0000256" key="4">
    <source>
        <dbReference type="ARBA" id="ARBA00022801"/>
    </source>
</evidence>
<comment type="similarity">
    <text evidence="1 7">Belongs to the peptidase S8 family.</text>
</comment>
<evidence type="ECO:0000259" key="9">
    <source>
        <dbReference type="Pfam" id="PF05922"/>
    </source>
</evidence>